<evidence type="ECO:0000256" key="5">
    <source>
        <dbReference type="SAM" id="SignalP"/>
    </source>
</evidence>
<proteinExistence type="inferred from homology"/>
<sequence>MKKIFFLLLLSLSMMLVGCGSSETSDDAESAAEQSGREGDSKDVGGESIEFGFGHAMAPDHPEHLAAIRMGEILDEETDGRIKVNVYPSAQLGGSRELMTGVQNGSVEMVATSTFGTVDQQQLVVNLPYLFEDFDHINRFVNSDISKDLLARLQDHNVYGLGFWTVGFRNIGNRHQPLETPADLDGLLIRAFEDEMLKDTLEALGADVTVMPITEVYTALQTGAIDGEENPYVITATQKFQEGYDYKTETRHLNNFEIVAANLDWWNGLAEEDQEVILTAYSQATEYYNQLQQEADETYKQELIDEGLQINEIEDYQPWIDAVQPVYEKWEGTFGPDLINSIRELGWE</sequence>
<dbReference type="PANTHER" id="PTHR33376:SF7">
    <property type="entry name" value="C4-DICARBOXYLATE-BINDING PROTEIN DCTB"/>
    <property type="match status" value="1"/>
</dbReference>
<feature type="compositionally biased region" description="Basic and acidic residues" evidence="4">
    <location>
        <begin position="35"/>
        <end position="44"/>
    </location>
</feature>
<dbReference type="PIRSF" id="PIRSF006470">
    <property type="entry name" value="DctB"/>
    <property type="match status" value="1"/>
</dbReference>
<dbReference type="Gene3D" id="3.40.190.170">
    <property type="entry name" value="Bacterial extracellular solute-binding protein, family 7"/>
    <property type="match status" value="1"/>
</dbReference>
<comment type="caution">
    <text evidence="6">The sequence shown here is derived from an EMBL/GenBank/DDBJ whole genome shotgun (WGS) entry which is preliminary data.</text>
</comment>
<feature type="signal peptide" evidence="5">
    <location>
        <begin position="1"/>
        <end position="22"/>
    </location>
</feature>
<keyword evidence="2" id="KW-0813">Transport</keyword>
<accession>A0A9X2DQQ7</accession>
<dbReference type="CDD" id="cd13603">
    <property type="entry name" value="PBP2_TRAP_Siap_TeaA_like"/>
    <property type="match status" value="1"/>
</dbReference>
<evidence type="ECO:0000256" key="4">
    <source>
        <dbReference type="SAM" id="MobiDB-lite"/>
    </source>
</evidence>
<name>A0A9X2DQQ7_9BACI</name>
<evidence type="ECO:0000256" key="1">
    <source>
        <dbReference type="ARBA" id="ARBA00009023"/>
    </source>
</evidence>
<evidence type="ECO:0000256" key="2">
    <source>
        <dbReference type="ARBA" id="ARBA00022448"/>
    </source>
</evidence>
<evidence type="ECO:0000313" key="7">
    <source>
        <dbReference type="Proteomes" id="UP001139179"/>
    </source>
</evidence>
<feature type="chain" id="PRO_5040884611" evidence="5">
    <location>
        <begin position="23"/>
        <end position="348"/>
    </location>
</feature>
<gene>
    <name evidence="6" type="ORF">M3202_14915</name>
</gene>
<dbReference type="InterPro" id="IPR004682">
    <property type="entry name" value="TRAP_DctP"/>
</dbReference>
<dbReference type="GO" id="GO:0055085">
    <property type="term" value="P:transmembrane transport"/>
    <property type="evidence" value="ECO:0007669"/>
    <property type="project" value="InterPro"/>
</dbReference>
<dbReference type="RefSeq" id="WP_251224114.1">
    <property type="nucleotide sequence ID" value="NZ_JAMBOL010000014.1"/>
</dbReference>
<comment type="similarity">
    <text evidence="1">Belongs to the bacterial solute-binding protein 7 family.</text>
</comment>
<dbReference type="AlphaFoldDB" id="A0A9X2DQQ7"/>
<organism evidence="6 7">
    <name type="scientific">Halalkalibacter oceani</name>
    <dbReference type="NCBI Taxonomy" id="1653776"/>
    <lineage>
        <taxon>Bacteria</taxon>
        <taxon>Bacillati</taxon>
        <taxon>Bacillota</taxon>
        <taxon>Bacilli</taxon>
        <taxon>Bacillales</taxon>
        <taxon>Bacillaceae</taxon>
        <taxon>Halalkalibacter</taxon>
    </lineage>
</organism>
<feature type="region of interest" description="Disordered" evidence="4">
    <location>
        <begin position="23"/>
        <end position="44"/>
    </location>
</feature>
<dbReference type="GO" id="GO:0030288">
    <property type="term" value="C:outer membrane-bounded periplasmic space"/>
    <property type="evidence" value="ECO:0007669"/>
    <property type="project" value="InterPro"/>
</dbReference>
<keyword evidence="3 5" id="KW-0732">Signal</keyword>
<dbReference type="PANTHER" id="PTHR33376">
    <property type="match status" value="1"/>
</dbReference>
<reference evidence="6" key="1">
    <citation type="submission" date="2022-05" db="EMBL/GenBank/DDBJ databases">
        <title>Comparative Genomics of Spacecraft Associated Microbes.</title>
        <authorList>
            <person name="Tran M.T."/>
            <person name="Wright A."/>
            <person name="Seuylemezian A."/>
            <person name="Eisen J."/>
            <person name="Coil D."/>
        </authorList>
    </citation>
    <scope>NUCLEOTIDE SEQUENCE</scope>
    <source>
        <strain evidence="6">214.1.1</strain>
    </source>
</reference>
<keyword evidence="7" id="KW-1185">Reference proteome</keyword>
<dbReference type="Pfam" id="PF03480">
    <property type="entry name" value="DctP"/>
    <property type="match status" value="1"/>
</dbReference>
<dbReference type="NCBIfam" id="TIGR00787">
    <property type="entry name" value="dctP"/>
    <property type="match status" value="1"/>
</dbReference>
<protein>
    <submittedName>
        <fullName evidence="6">TRAP transporter substrate-binding protein</fullName>
    </submittedName>
</protein>
<dbReference type="InterPro" id="IPR038404">
    <property type="entry name" value="TRAP_DctP_sf"/>
</dbReference>
<dbReference type="NCBIfam" id="NF037995">
    <property type="entry name" value="TRAP_S1"/>
    <property type="match status" value="1"/>
</dbReference>
<evidence type="ECO:0000313" key="6">
    <source>
        <dbReference type="EMBL" id="MCM3715361.1"/>
    </source>
</evidence>
<evidence type="ECO:0000256" key="3">
    <source>
        <dbReference type="ARBA" id="ARBA00022729"/>
    </source>
</evidence>
<dbReference type="PROSITE" id="PS51257">
    <property type="entry name" value="PROKAR_LIPOPROTEIN"/>
    <property type="match status" value="1"/>
</dbReference>
<dbReference type="EMBL" id="JAMBOL010000014">
    <property type="protein sequence ID" value="MCM3715361.1"/>
    <property type="molecule type" value="Genomic_DNA"/>
</dbReference>
<dbReference type="Proteomes" id="UP001139179">
    <property type="component" value="Unassembled WGS sequence"/>
</dbReference>
<dbReference type="InterPro" id="IPR018389">
    <property type="entry name" value="DctP_fam"/>
</dbReference>